<evidence type="ECO:0000256" key="1">
    <source>
        <dbReference type="SAM" id="MobiDB-lite"/>
    </source>
</evidence>
<dbReference type="Gene3D" id="1.20.1280.50">
    <property type="match status" value="1"/>
</dbReference>
<proteinExistence type="predicted"/>
<keyword evidence="3" id="KW-1185">Reference proteome</keyword>
<dbReference type="GeneID" id="85307887"/>
<dbReference type="RefSeq" id="XP_060282440.1">
    <property type="nucleotide sequence ID" value="XM_060424700.1"/>
</dbReference>
<protein>
    <recommendedName>
        <fullName evidence="4">F-box domain-containing protein</fullName>
    </recommendedName>
</protein>
<accession>A0AAJ0FG53</accession>
<feature type="compositionally biased region" description="Low complexity" evidence="1">
    <location>
        <begin position="647"/>
        <end position="658"/>
    </location>
</feature>
<organism evidence="2 3">
    <name type="scientific">Phialemonium atrogriseum</name>
    <dbReference type="NCBI Taxonomy" id="1093897"/>
    <lineage>
        <taxon>Eukaryota</taxon>
        <taxon>Fungi</taxon>
        <taxon>Dikarya</taxon>
        <taxon>Ascomycota</taxon>
        <taxon>Pezizomycotina</taxon>
        <taxon>Sordariomycetes</taxon>
        <taxon>Sordariomycetidae</taxon>
        <taxon>Cephalothecales</taxon>
        <taxon>Cephalothecaceae</taxon>
        <taxon>Phialemonium</taxon>
    </lineage>
</organism>
<feature type="compositionally biased region" description="Basic and acidic residues" evidence="1">
    <location>
        <begin position="10"/>
        <end position="21"/>
    </location>
</feature>
<feature type="region of interest" description="Disordered" evidence="1">
    <location>
        <begin position="485"/>
        <end position="603"/>
    </location>
</feature>
<feature type="compositionally biased region" description="Low complexity" evidence="1">
    <location>
        <begin position="492"/>
        <end position="509"/>
    </location>
</feature>
<feature type="compositionally biased region" description="Basic and acidic residues" evidence="1">
    <location>
        <begin position="736"/>
        <end position="748"/>
    </location>
</feature>
<dbReference type="InterPro" id="IPR032675">
    <property type="entry name" value="LRR_dom_sf"/>
</dbReference>
<evidence type="ECO:0000313" key="3">
    <source>
        <dbReference type="Proteomes" id="UP001244011"/>
    </source>
</evidence>
<reference evidence="2" key="1">
    <citation type="submission" date="2023-06" db="EMBL/GenBank/DDBJ databases">
        <title>Genome-scale phylogeny and comparative genomics of the fungal order Sordariales.</title>
        <authorList>
            <consortium name="Lawrence Berkeley National Laboratory"/>
            <person name="Hensen N."/>
            <person name="Bonometti L."/>
            <person name="Westerberg I."/>
            <person name="Brannstrom I.O."/>
            <person name="Guillou S."/>
            <person name="Cros-Aarteil S."/>
            <person name="Calhoun S."/>
            <person name="Haridas S."/>
            <person name="Kuo A."/>
            <person name="Mondo S."/>
            <person name="Pangilinan J."/>
            <person name="Riley R."/>
            <person name="Labutti K."/>
            <person name="Andreopoulos B."/>
            <person name="Lipzen A."/>
            <person name="Chen C."/>
            <person name="Yanf M."/>
            <person name="Daum C."/>
            <person name="Ng V."/>
            <person name="Clum A."/>
            <person name="Steindorff A."/>
            <person name="Ohm R."/>
            <person name="Martin F."/>
            <person name="Silar P."/>
            <person name="Natvig D."/>
            <person name="Lalanne C."/>
            <person name="Gautier V."/>
            <person name="Ament-Velasquez S.L."/>
            <person name="Kruys A."/>
            <person name="Hutchinson M.I."/>
            <person name="Powell A.J."/>
            <person name="Barry K."/>
            <person name="Miller A.N."/>
            <person name="Grigoriev I.V."/>
            <person name="Debuchy R."/>
            <person name="Gladieux P."/>
            <person name="Thoren M.H."/>
            <person name="Johannesson H."/>
        </authorList>
    </citation>
    <scope>NUCLEOTIDE SEQUENCE</scope>
    <source>
        <strain evidence="2">8032-3</strain>
    </source>
</reference>
<comment type="caution">
    <text evidence="2">The sequence shown here is derived from an EMBL/GenBank/DDBJ whole genome shotgun (WGS) entry which is preliminary data.</text>
</comment>
<feature type="region of interest" description="Disordered" evidence="1">
    <location>
        <begin position="1"/>
        <end position="67"/>
    </location>
</feature>
<dbReference type="AlphaFoldDB" id="A0AAJ0FG53"/>
<dbReference type="Proteomes" id="UP001244011">
    <property type="component" value="Unassembled WGS sequence"/>
</dbReference>
<feature type="compositionally biased region" description="Gly residues" evidence="1">
    <location>
        <begin position="699"/>
        <end position="708"/>
    </location>
</feature>
<evidence type="ECO:0008006" key="4">
    <source>
        <dbReference type="Google" id="ProtNLM"/>
    </source>
</evidence>
<dbReference type="Gene3D" id="3.80.10.10">
    <property type="entry name" value="Ribonuclease Inhibitor"/>
    <property type="match status" value="1"/>
</dbReference>
<evidence type="ECO:0000313" key="2">
    <source>
        <dbReference type="EMBL" id="KAK1766227.1"/>
    </source>
</evidence>
<feature type="region of interest" description="Disordered" evidence="1">
    <location>
        <begin position="638"/>
        <end position="658"/>
    </location>
</feature>
<dbReference type="EMBL" id="MU839012">
    <property type="protein sequence ID" value="KAK1766227.1"/>
    <property type="molecule type" value="Genomic_DNA"/>
</dbReference>
<name>A0AAJ0FG53_9PEZI</name>
<gene>
    <name evidence="2" type="ORF">QBC33DRAFT_453725</name>
</gene>
<dbReference type="SUPFAM" id="SSF52047">
    <property type="entry name" value="RNI-like"/>
    <property type="match status" value="1"/>
</dbReference>
<sequence length="748" mass="80870">MKFFKKKEKRKDDNFDSRGYDSGHAAKGGAYVSSNGYQHAGYRQPSGSSPHDQYASGGGTSGHRTSRFRPMATRSSAAIVVNLPAPVLERIFTFVCPHTTDETYETCEQSSLEDACMLCDLRDLAHCVAVCKKWRAEALKLLYHSIRIDTVHYCEREIYLSERRKRRSFFDRNAEPEDTTQARLKLLCRTLREDPARLGPKVQFLKTPYMLRESCQADLARTIAVLPNLKYVDLPEGLFTDDPSFLTLRLEVQARCHGIRKMTYMGGAERSLQMLAGGAIWTRLEVLDLIKVNLDPTLMRQVLASLGNLRALKVSETQSFTDEVLYWNDLLPMVPPLEEFILTDVPYVTADGLKQWLMLPEAQQALKVLTLNRTGVKPWTLHEVVAATPALNHLSIIDTVTATMPAAAGTHNVPPLASMSIQTLHYEITPSAFPSAITTASYYNYLASSLLSGGLPNLCAVYVRDTNFPDTLLGLPPPMPSFADRGIVRPASSGSSSPFSSRFSSQSLSPAFAPVSPQGFLSGGGHSPPFAPPPLQAPHNPFLSPSDGRRSPGQNNRPGQGRSPPSPSPPNQWQPGHHPRFSSNNPFASMVSGAPPPPAPQQQQSIANLPHMLEVFTKGDDEIDWSFVKVNPGSALGPVGGHHRHQSGAGSARRPSSSYGLGTDVMGGSAGGWNAGSGARRSIFVGGAGGGFLEVPTGDSGGGGGGGAGRRRAAGSGSVSSGGEGEELWPRPKSSAGEKKWEGMDLWR</sequence>
<feature type="region of interest" description="Disordered" evidence="1">
    <location>
        <begin position="695"/>
        <end position="748"/>
    </location>
</feature>